<dbReference type="WBParaSite" id="GPUH_0000974101-mRNA-1">
    <property type="protein sequence ID" value="GPUH_0000974101-mRNA-1"/>
    <property type="gene ID" value="GPUH_0000974101"/>
</dbReference>
<reference evidence="4" key="1">
    <citation type="submission" date="2016-06" db="UniProtKB">
        <authorList>
            <consortium name="WormBaseParasite"/>
        </authorList>
    </citation>
    <scope>IDENTIFICATION</scope>
</reference>
<protein>
    <submittedName>
        <fullName evidence="4">TPX2 domain-containing protein</fullName>
    </submittedName>
</protein>
<dbReference type="Proteomes" id="UP000271098">
    <property type="component" value="Unassembled WGS sequence"/>
</dbReference>
<sequence>MDGICFSKMENFEDFLSQVTQAAIEAHKRAEEERRREEEKERLLREQRIEVEKEEIEENVNKLEVSFVHSHSHPALIKTLPGGY</sequence>
<organism evidence="4">
    <name type="scientific">Gongylonema pulchrum</name>
    <dbReference type="NCBI Taxonomy" id="637853"/>
    <lineage>
        <taxon>Eukaryota</taxon>
        <taxon>Metazoa</taxon>
        <taxon>Ecdysozoa</taxon>
        <taxon>Nematoda</taxon>
        <taxon>Chromadorea</taxon>
        <taxon>Rhabditida</taxon>
        <taxon>Spirurina</taxon>
        <taxon>Spiruromorpha</taxon>
        <taxon>Spiruroidea</taxon>
        <taxon>Gongylonematidae</taxon>
        <taxon>Gongylonema</taxon>
    </lineage>
</organism>
<proteinExistence type="predicted"/>
<evidence type="ECO:0000256" key="1">
    <source>
        <dbReference type="SAM" id="Coils"/>
    </source>
</evidence>
<evidence type="ECO:0000313" key="2">
    <source>
        <dbReference type="EMBL" id="VDK76512.1"/>
    </source>
</evidence>
<reference evidence="2 3" key="2">
    <citation type="submission" date="2018-11" db="EMBL/GenBank/DDBJ databases">
        <authorList>
            <consortium name="Pathogen Informatics"/>
        </authorList>
    </citation>
    <scope>NUCLEOTIDE SEQUENCE [LARGE SCALE GENOMIC DNA]</scope>
</reference>
<name>A0A183DLY9_9BILA</name>
<keyword evidence="1" id="KW-0175">Coiled coil</keyword>
<evidence type="ECO:0000313" key="3">
    <source>
        <dbReference type="Proteomes" id="UP000271098"/>
    </source>
</evidence>
<evidence type="ECO:0000313" key="4">
    <source>
        <dbReference type="WBParaSite" id="GPUH_0000974101-mRNA-1"/>
    </source>
</evidence>
<dbReference type="AlphaFoldDB" id="A0A183DLY9"/>
<feature type="coiled-coil region" evidence="1">
    <location>
        <begin position="20"/>
        <end position="66"/>
    </location>
</feature>
<dbReference type="EMBL" id="UYRT01033265">
    <property type="protein sequence ID" value="VDK76512.1"/>
    <property type="molecule type" value="Genomic_DNA"/>
</dbReference>
<keyword evidence="3" id="KW-1185">Reference proteome</keyword>
<gene>
    <name evidence="2" type="ORF">GPUH_LOCUS9725</name>
</gene>
<accession>A0A183DLY9</accession>